<sequence length="662" mass="71245">MHQPAPIAPMAANLNQWQPLPGERGNGRGGGRGFRDMRFPAVPPAAHLARGGGGKMGMGMGVDKDGVPDEAPPGYTPKSHCWPSNAEWSALNHTVDGKLIRGVPPASACYPASNNYNETICAYIRSQWFNSTFHAEDPISIDYPIWANDSCNPIFPNGTSVTGDAGAGKRGCSIGEYPVYVVNATTAEQVSEALKWAGKKGVRIVVKNTGHSYPGRSTGYGSLSIWTHNFKGIAFHDDFQPKSCPLNGTQMAATISAGETGASVLAELANYSAIVVGGANPDVGIMGWFTGGGHGQLSSTYGMGADNLLEATVVTTTGDILTTNACLHPELFFAIRGGGGGTYGVIIEAVMKAYPTPQTTVHTLRLGSISPSISSQYWDLMAFIHSELPRLKDGGMQGYYAMAGPPLAPTLSFLWFFYLYDKPNGTAEALFAPIKARLDSAPELFIYQVNISSTPTFYDMYGSESANELVATGGSAYGSRLLPKRSLVDDVNAVAKVFAEIGPSANATKPSGIFYNTVLLGHMIANSANRGLDIGMNPAWRDAVIHFVVVQGWADGTPPDLIASVYNDITFNKTYALRQLAPDSGAYFNECDSYEPDWQYAFFGSNYPRLRNVKQRYDPEGLLWCRRCVGSEDWVEQADGGLCRATWVSEVDEREQVGVLYT</sequence>
<dbReference type="InterPro" id="IPR050416">
    <property type="entry name" value="FAD-linked_Oxidoreductase"/>
</dbReference>
<dbReference type="EMBL" id="KV745043">
    <property type="protein sequence ID" value="OCK78728.1"/>
    <property type="molecule type" value="Genomic_DNA"/>
</dbReference>
<feature type="region of interest" description="Disordered" evidence="6">
    <location>
        <begin position="1"/>
        <end position="33"/>
    </location>
</feature>
<comment type="similarity">
    <text evidence="2">Belongs to the oxygen-dependent FAD-linked oxidoreductase family.</text>
</comment>
<evidence type="ECO:0000313" key="9">
    <source>
        <dbReference type="Proteomes" id="UP000250266"/>
    </source>
</evidence>
<evidence type="ECO:0000256" key="1">
    <source>
        <dbReference type="ARBA" id="ARBA00001974"/>
    </source>
</evidence>
<dbReference type="InterPro" id="IPR016166">
    <property type="entry name" value="FAD-bd_PCMH"/>
</dbReference>
<dbReference type="InterPro" id="IPR036318">
    <property type="entry name" value="FAD-bd_PCMH-like_sf"/>
</dbReference>
<dbReference type="Pfam" id="PF01565">
    <property type="entry name" value="FAD_binding_4"/>
    <property type="match status" value="1"/>
</dbReference>
<dbReference type="OrthoDB" id="9983560at2759"/>
<evidence type="ECO:0000259" key="7">
    <source>
        <dbReference type="PROSITE" id="PS51387"/>
    </source>
</evidence>
<evidence type="ECO:0000256" key="3">
    <source>
        <dbReference type="ARBA" id="ARBA00022630"/>
    </source>
</evidence>
<gene>
    <name evidence="8" type="ORF">K432DRAFT_427058</name>
</gene>
<keyword evidence="5" id="KW-0560">Oxidoreductase</keyword>
<evidence type="ECO:0000256" key="4">
    <source>
        <dbReference type="ARBA" id="ARBA00022827"/>
    </source>
</evidence>
<dbReference type="Pfam" id="PF08031">
    <property type="entry name" value="BBE"/>
    <property type="match status" value="1"/>
</dbReference>
<evidence type="ECO:0000256" key="2">
    <source>
        <dbReference type="ARBA" id="ARBA00005466"/>
    </source>
</evidence>
<organism evidence="8 9">
    <name type="scientific">Lepidopterella palustris CBS 459.81</name>
    <dbReference type="NCBI Taxonomy" id="1314670"/>
    <lineage>
        <taxon>Eukaryota</taxon>
        <taxon>Fungi</taxon>
        <taxon>Dikarya</taxon>
        <taxon>Ascomycota</taxon>
        <taxon>Pezizomycotina</taxon>
        <taxon>Dothideomycetes</taxon>
        <taxon>Pleosporomycetidae</taxon>
        <taxon>Mytilinidiales</taxon>
        <taxon>Argynnaceae</taxon>
        <taxon>Lepidopterella</taxon>
    </lineage>
</organism>
<dbReference type="InterPro" id="IPR012951">
    <property type="entry name" value="BBE"/>
</dbReference>
<keyword evidence="4" id="KW-0274">FAD</keyword>
<dbReference type="PANTHER" id="PTHR42973">
    <property type="entry name" value="BINDING OXIDOREDUCTASE, PUTATIVE (AFU_ORTHOLOGUE AFUA_1G17690)-RELATED"/>
    <property type="match status" value="1"/>
</dbReference>
<keyword evidence="3" id="KW-0285">Flavoprotein</keyword>
<dbReference type="InterPro" id="IPR016169">
    <property type="entry name" value="FAD-bd_PCMH_sub2"/>
</dbReference>
<proteinExistence type="inferred from homology"/>
<dbReference type="Proteomes" id="UP000250266">
    <property type="component" value="Unassembled WGS sequence"/>
</dbReference>
<evidence type="ECO:0000256" key="6">
    <source>
        <dbReference type="SAM" id="MobiDB-lite"/>
    </source>
</evidence>
<dbReference type="InterPro" id="IPR006094">
    <property type="entry name" value="Oxid_FAD_bind_N"/>
</dbReference>
<reference evidence="8 9" key="1">
    <citation type="journal article" date="2016" name="Nat. Commun.">
        <title>Ectomycorrhizal ecology is imprinted in the genome of the dominant symbiotic fungus Cenococcum geophilum.</title>
        <authorList>
            <consortium name="DOE Joint Genome Institute"/>
            <person name="Peter M."/>
            <person name="Kohler A."/>
            <person name="Ohm R.A."/>
            <person name="Kuo A."/>
            <person name="Krutzmann J."/>
            <person name="Morin E."/>
            <person name="Arend M."/>
            <person name="Barry K.W."/>
            <person name="Binder M."/>
            <person name="Choi C."/>
            <person name="Clum A."/>
            <person name="Copeland A."/>
            <person name="Grisel N."/>
            <person name="Haridas S."/>
            <person name="Kipfer T."/>
            <person name="LaButti K."/>
            <person name="Lindquist E."/>
            <person name="Lipzen A."/>
            <person name="Maire R."/>
            <person name="Meier B."/>
            <person name="Mihaltcheva S."/>
            <person name="Molinier V."/>
            <person name="Murat C."/>
            <person name="Poggeler S."/>
            <person name="Quandt C.A."/>
            <person name="Sperisen C."/>
            <person name="Tritt A."/>
            <person name="Tisserant E."/>
            <person name="Crous P.W."/>
            <person name="Henrissat B."/>
            <person name="Nehls U."/>
            <person name="Egli S."/>
            <person name="Spatafora J.W."/>
            <person name="Grigoriev I.V."/>
            <person name="Martin F.M."/>
        </authorList>
    </citation>
    <scope>NUCLEOTIDE SEQUENCE [LARGE SCALE GENOMIC DNA]</scope>
    <source>
        <strain evidence="8 9">CBS 459.81</strain>
    </source>
</reference>
<dbReference type="GO" id="GO:0071949">
    <property type="term" value="F:FAD binding"/>
    <property type="evidence" value="ECO:0007669"/>
    <property type="project" value="InterPro"/>
</dbReference>
<dbReference type="Gene3D" id="3.30.465.10">
    <property type="match status" value="2"/>
</dbReference>
<dbReference type="SUPFAM" id="SSF56176">
    <property type="entry name" value="FAD-binding/transporter-associated domain-like"/>
    <property type="match status" value="1"/>
</dbReference>
<name>A0A8E2E7G5_9PEZI</name>
<comment type="cofactor">
    <cofactor evidence="1">
        <name>FAD</name>
        <dbReference type="ChEBI" id="CHEBI:57692"/>
    </cofactor>
</comment>
<dbReference type="GO" id="GO:0016491">
    <property type="term" value="F:oxidoreductase activity"/>
    <property type="evidence" value="ECO:0007669"/>
    <property type="project" value="UniProtKB-KW"/>
</dbReference>
<evidence type="ECO:0000313" key="8">
    <source>
        <dbReference type="EMBL" id="OCK78728.1"/>
    </source>
</evidence>
<accession>A0A8E2E7G5</accession>
<keyword evidence="9" id="KW-1185">Reference proteome</keyword>
<protein>
    <submittedName>
        <fullName evidence="8">FAD-binding domain-containing protein</fullName>
    </submittedName>
</protein>
<evidence type="ECO:0000256" key="5">
    <source>
        <dbReference type="ARBA" id="ARBA00023002"/>
    </source>
</evidence>
<dbReference type="PANTHER" id="PTHR42973:SF39">
    <property type="entry name" value="FAD-BINDING PCMH-TYPE DOMAIN-CONTAINING PROTEIN"/>
    <property type="match status" value="1"/>
</dbReference>
<dbReference type="AlphaFoldDB" id="A0A8E2E7G5"/>
<feature type="domain" description="FAD-binding PCMH-type" evidence="7">
    <location>
        <begin position="174"/>
        <end position="356"/>
    </location>
</feature>
<dbReference type="PROSITE" id="PS51387">
    <property type="entry name" value="FAD_PCMH"/>
    <property type="match status" value="1"/>
</dbReference>